<keyword evidence="7 9" id="KW-0472">Membrane</keyword>
<feature type="transmembrane region" description="Helical" evidence="9">
    <location>
        <begin position="368"/>
        <end position="397"/>
    </location>
</feature>
<dbReference type="EMBL" id="AP019822">
    <property type="protein sequence ID" value="BBM36089.1"/>
    <property type="molecule type" value="Genomic_DNA"/>
</dbReference>
<comment type="similarity">
    <text evidence="2">Belongs to the V-ATPase 116 kDa subunit family.</text>
</comment>
<keyword evidence="3" id="KW-0813">Transport</keyword>
<dbReference type="GO" id="GO:0046961">
    <property type="term" value="F:proton-transporting ATPase activity, rotational mechanism"/>
    <property type="evidence" value="ECO:0007669"/>
    <property type="project" value="InterPro"/>
</dbReference>
<dbReference type="InterPro" id="IPR002490">
    <property type="entry name" value="V-ATPase_116kDa_su"/>
</dbReference>
<evidence type="ECO:0000313" key="11">
    <source>
        <dbReference type="Proteomes" id="UP000321606"/>
    </source>
</evidence>
<dbReference type="Proteomes" id="UP000321606">
    <property type="component" value="Chromosome"/>
</dbReference>
<keyword evidence="4 9" id="KW-0812">Transmembrane</keyword>
<accession>A0A510J9S9</accession>
<reference evidence="10 11" key="1">
    <citation type="submission" date="2019-07" db="EMBL/GenBank/DDBJ databases">
        <title>Complete Genome Sequence of Leptotrichia goodfellowii Strain JCM 16774.</title>
        <authorList>
            <person name="Watanabe S."/>
            <person name="Cui L."/>
        </authorList>
    </citation>
    <scope>NUCLEOTIDE SEQUENCE [LARGE SCALE GENOMIC DNA]</scope>
    <source>
        <strain evidence="10 11">JCM16774</strain>
    </source>
</reference>
<dbReference type="OrthoDB" id="9803814at2"/>
<evidence type="ECO:0000256" key="3">
    <source>
        <dbReference type="ARBA" id="ARBA00022448"/>
    </source>
</evidence>
<keyword evidence="6" id="KW-0406">Ion transport</keyword>
<evidence type="ECO:0000256" key="8">
    <source>
        <dbReference type="SAM" id="Coils"/>
    </source>
</evidence>
<evidence type="ECO:0000256" key="5">
    <source>
        <dbReference type="ARBA" id="ARBA00022989"/>
    </source>
</evidence>
<evidence type="ECO:0000256" key="2">
    <source>
        <dbReference type="ARBA" id="ARBA00009904"/>
    </source>
</evidence>
<name>A0A510J9S9_9FUSO</name>
<dbReference type="Pfam" id="PF01496">
    <property type="entry name" value="V_ATPase_I"/>
    <property type="match status" value="1"/>
</dbReference>
<dbReference type="GO" id="GO:0051117">
    <property type="term" value="F:ATPase binding"/>
    <property type="evidence" value="ECO:0007669"/>
    <property type="project" value="TreeGrafter"/>
</dbReference>
<feature type="transmembrane region" description="Helical" evidence="9">
    <location>
        <begin position="448"/>
        <end position="472"/>
    </location>
</feature>
<feature type="transmembrane region" description="Helical" evidence="9">
    <location>
        <begin position="508"/>
        <end position="528"/>
    </location>
</feature>
<dbReference type="RefSeq" id="WP_026737488.1">
    <property type="nucleotide sequence ID" value="NZ_AP019822.1"/>
</dbReference>
<evidence type="ECO:0000256" key="7">
    <source>
        <dbReference type="ARBA" id="ARBA00023136"/>
    </source>
</evidence>
<evidence type="ECO:0000256" key="4">
    <source>
        <dbReference type="ARBA" id="ARBA00022692"/>
    </source>
</evidence>
<keyword evidence="5 9" id="KW-1133">Transmembrane helix</keyword>
<feature type="coiled-coil region" evidence="8">
    <location>
        <begin position="233"/>
        <end position="274"/>
    </location>
</feature>
<feature type="transmembrane region" description="Helical" evidence="9">
    <location>
        <begin position="535"/>
        <end position="553"/>
    </location>
</feature>
<dbReference type="GO" id="GO:0033179">
    <property type="term" value="C:proton-transporting V-type ATPase, V0 domain"/>
    <property type="evidence" value="ECO:0007669"/>
    <property type="project" value="InterPro"/>
</dbReference>
<gene>
    <name evidence="10" type="ORF">JCM16774_1021</name>
</gene>
<evidence type="ECO:0000256" key="9">
    <source>
        <dbReference type="SAM" id="Phobius"/>
    </source>
</evidence>
<dbReference type="KEGG" id="lgo:JCM16774_1021"/>
<proteinExistence type="inferred from homology"/>
<evidence type="ECO:0000256" key="1">
    <source>
        <dbReference type="ARBA" id="ARBA00004141"/>
    </source>
</evidence>
<dbReference type="PANTHER" id="PTHR11629">
    <property type="entry name" value="VACUOLAR PROTON ATPASES"/>
    <property type="match status" value="1"/>
</dbReference>
<feature type="transmembrane region" description="Helical" evidence="9">
    <location>
        <begin position="409"/>
        <end position="428"/>
    </location>
</feature>
<dbReference type="AlphaFoldDB" id="A0A510J9S9"/>
<feature type="transmembrane region" description="Helical" evidence="9">
    <location>
        <begin position="587"/>
        <end position="614"/>
    </location>
</feature>
<keyword evidence="8" id="KW-0175">Coiled coil</keyword>
<evidence type="ECO:0000256" key="6">
    <source>
        <dbReference type="ARBA" id="ARBA00023065"/>
    </source>
</evidence>
<dbReference type="PANTHER" id="PTHR11629:SF63">
    <property type="entry name" value="V-TYPE PROTON ATPASE SUBUNIT A"/>
    <property type="match status" value="1"/>
</dbReference>
<dbReference type="GO" id="GO:0007035">
    <property type="term" value="P:vacuolar acidification"/>
    <property type="evidence" value="ECO:0007669"/>
    <property type="project" value="TreeGrafter"/>
</dbReference>
<feature type="transmembrane region" description="Helical" evidence="9">
    <location>
        <begin position="484"/>
        <end position="502"/>
    </location>
</feature>
<protein>
    <submittedName>
        <fullName evidence="10">Sodium-transporting two-sector ATPase</fullName>
    </submittedName>
</protein>
<sequence length="650" mass="74610">MAIVKMSKFNLIAFDSQRAKILKGLQKFKEVSFIDINEDDNEEEILNRVFDNEELTKIEERLYSVDYSIKLLKRYQVIKKDIKLMMKGNDNYTFEELAKKAAVYDWKEICRKLKKLGSNLDEVRSKISKKYGELESVSLWKRLDVNPEALKNLKTVDTYLGTVPFKLKNDFISKISELDKTYYEELRVTKDDVYYLVISDKSESEKEKLAETFRDTSFVVTDIKLDAVPEEQMNVLKKEIQELKDEKHALKDEIKSYDEELSSLEAVYEYLKNKKLRITETEKMAKTENTCILRGWIPTGRKEEFEKTVKEITHGNYYTEFEEADLEDEKVPIKLKNGKIVSAFENLTEMYALPKYNEIDPTPLFTPFYIVFFGMMGADVGYGLILLLGTLFTLKFVNLNKKMKLMVQFFFYLSFSVIIWGFLYGSYFGAEMPGMWRLINPANEFQKLLIGSMIFGLIHLFFGLAIKAYLLFKAKKPLDALYDVGFWYMALAGGIVYLVFSLMKLSPVVTNISMWIMIVGMIGIVLTGGREAKSIGGKLGGGLYSLYGISGYVGDFVSYSRLMALGLSGGFIAQSMNMIAQMLGGSIYGLVFVPVILVVGHLFNLFLAFLGAYVHTSRLIYVEFFGKFYEGGGKAFKNFRTESKYINLED</sequence>
<organism evidence="10 11">
    <name type="scientific">Pseudoleptotrichia goodfellowii</name>
    <dbReference type="NCBI Taxonomy" id="157692"/>
    <lineage>
        <taxon>Bacteria</taxon>
        <taxon>Fusobacteriati</taxon>
        <taxon>Fusobacteriota</taxon>
        <taxon>Fusobacteriia</taxon>
        <taxon>Fusobacteriales</taxon>
        <taxon>Leptotrichiaceae</taxon>
        <taxon>Pseudoleptotrichia</taxon>
    </lineage>
</organism>
<evidence type="ECO:0000313" key="10">
    <source>
        <dbReference type="EMBL" id="BBM36089.1"/>
    </source>
</evidence>
<dbReference type="GO" id="GO:0016471">
    <property type="term" value="C:vacuolar proton-transporting V-type ATPase complex"/>
    <property type="evidence" value="ECO:0007669"/>
    <property type="project" value="TreeGrafter"/>
</dbReference>
<dbReference type="STRING" id="714315.GCA_000516535_01012"/>
<comment type="subcellular location">
    <subcellularLocation>
        <location evidence="1">Membrane</location>
        <topology evidence="1">Multi-pass membrane protein</topology>
    </subcellularLocation>
</comment>